<evidence type="ECO:0000256" key="1">
    <source>
        <dbReference type="SAM" id="MobiDB-lite"/>
    </source>
</evidence>
<feature type="region of interest" description="Disordered" evidence="1">
    <location>
        <begin position="209"/>
        <end position="242"/>
    </location>
</feature>
<comment type="caution">
    <text evidence="2">The sequence shown here is derived from an EMBL/GenBank/DDBJ whole genome shotgun (WGS) entry which is preliminary data.</text>
</comment>
<protein>
    <submittedName>
        <fullName evidence="2">Uncharacterized protein</fullName>
    </submittedName>
</protein>
<feature type="region of interest" description="Disordered" evidence="1">
    <location>
        <begin position="1"/>
        <end position="80"/>
    </location>
</feature>
<reference evidence="2 3" key="1">
    <citation type="submission" date="2015-03" db="EMBL/GenBank/DDBJ databases">
        <authorList>
            <person name="Morales-Cruz A."/>
            <person name="Amrine K.C."/>
            <person name="Cantu D."/>
        </authorList>
    </citation>
    <scope>NUCLEOTIDE SEQUENCE [LARGE SCALE GENOMIC DNA]</scope>
    <source>
        <strain evidence="2">DS831</strain>
    </source>
</reference>
<accession>A0A0G2ETJ9</accession>
<feature type="compositionally biased region" description="Polar residues" evidence="1">
    <location>
        <begin position="38"/>
        <end position="48"/>
    </location>
</feature>
<reference evidence="2 3" key="2">
    <citation type="submission" date="2015-05" db="EMBL/GenBank/DDBJ databases">
        <title>Distinctive expansion of gene families associated with plant cell wall degradation and secondary metabolism in the genomes of grapevine trunk pathogens.</title>
        <authorList>
            <person name="Lawrence D.P."/>
            <person name="Travadon R."/>
            <person name="Rolshausen P.E."/>
            <person name="Baumgartner K."/>
        </authorList>
    </citation>
    <scope>NUCLEOTIDE SEQUENCE [LARGE SCALE GENOMIC DNA]</scope>
    <source>
        <strain evidence="2">DS831</strain>
    </source>
</reference>
<proteinExistence type="predicted"/>
<evidence type="ECO:0000313" key="2">
    <source>
        <dbReference type="EMBL" id="KKY26057.1"/>
    </source>
</evidence>
<dbReference type="AlphaFoldDB" id="A0A0G2ETJ9"/>
<evidence type="ECO:0000313" key="3">
    <source>
        <dbReference type="Proteomes" id="UP000034182"/>
    </source>
</evidence>
<organism evidence="2 3">
    <name type="scientific">Diplodia seriata</name>
    <dbReference type="NCBI Taxonomy" id="420778"/>
    <lineage>
        <taxon>Eukaryota</taxon>
        <taxon>Fungi</taxon>
        <taxon>Dikarya</taxon>
        <taxon>Ascomycota</taxon>
        <taxon>Pezizomycotina</taxon>
        <taxon>Dothideomycetes</taxon>
        <taxon>Dothideomycetes incertae sedis</taxon>
        <taxon>Botryosphaeriales</taxon>
        <taxon>Botryosphaeriaceae</taxon>
        <taxon>Diplodia</taxon>
    </lineage>
</organism>
<dbReference type="Proteomes" id="UP000034182">
    <property type="component" value="Unassembled WGS sequence"/>
</dbReference>
<feature type="compositionally biased region" description="Polar residues" evidence="1">
    <location>
        <begin position="71"/>
        <end position="80"/>
    </location>
</feature>
<dbReference type="EMBL" id="LAQI01000033">
    <property type="protein sequence ID" value="KKY26057.1"/>
    <property type="molecule type" value="Genomic_DNA"/>
</dbReference>
<name>A0A0G2ETJ9_9PEZI</name>
<sequence length="265" mass="29164">MGPSAHTGKTEMTPHFAEPFEATVSPPPPESLSEHDSNLPTDDSNLSTDDSKLPTDDSNFQTDDGEYNMAKTPTSTVPLRVSTGQQTNADLAAVPAWFHSELNKRLQPFVAENEALKERVALLDAQLQPVIAEKEALQERVTNLDAQLQPVIVEKESLQKRCAKLESQNEDSKGKIAYLEAFNSKFQNTTEVMTQLKKGMDELLQQSMNTSKPLLGPGDIDESEATAPDGMRDEHHGFGGEAVTVDDLMMADVLRRIRRTKSASQ</sequence>
<gene>
    <name evidence="2" type="ORF">UCDDS831_g01567</name>
</gene>